<dbReference type="AlphaFoldDB" id="A0A3P6V6U4"/>
<name>A0A3P6V6U4_LITSI</name>
<accession>A0A3P6V6U4</accession>
<organism evidence="1 2">
    <name type="scientific">Litomosoides sigmodontis</name>
    <name type="common">Filarial nematode worm</name>
    <dbReference type="NCBI Taxonomy" id="42156"/>
    <lineage>
        <taxon>Eukaryota</taxon>
        <taxon>Metazoa</taxon>
        <taxon>Ecdysozoa</taxon>
        <taxon>Nematoda</taxon>
        <taxon>Chromadorea</taxon>
        <taxon>Rhabditida</taxon>
        <taxon>Spirurina</taxon>
        <taxon>Spiruromorpha</taxon>
        <taxon>Filarioidea</taxon>
        <taxon>Onchocercidae</taxon>
        <taxon>Litomosoides</taxon>
    </lineage>
</organism>
<reference evidence="1 2" key="1">
    <citation type="submission" date="2018-08" db="EMBL/GenBank/DDBJ databases">
        <authorList>
            <person name="Laetsch R D."/>
            <person name="Stevens L."/>
            <person name="Kumar S."/>
            <person name="Blaxter L. M."/>
        </authorList>
    </citation>
    <scope>NUCLEOTIDE SEQUENCE [LARGE SCALE GENOMIC DNA]</scope>
</reference>
<proteinExistence type="predicted"/>
<keyword evidence="2" id="KW-1185">Reference proteome</keyword>
<gene>
    <name evidence="1" type="ORF">NLS_LOCUS7323</name>
</gene>
<protein>
    <submittedName>
        <fullName evidence="1">Uncharacterized protein</fullName>
    </submittedName>
</protein>
<evidence type="ECO:0000313" key="2">
    <source>
        <dbReference type="Proteomes" id="UP000277928"/>
    </source>
</evidence>
<dbReference type="Proteomes" id="UP000277928">
    <property type="component" value="Unassembled WGS sequence"/>
</dbReference>
<dbReference type="EMBL" id="UYRX01000739">
    <property type="protein sequence ID" value="VDK85851.1"/>
    <property type="molecule type" value="Genomic_DNA"/>
</dbReference>
<sequence>MTRIIDMRAASHYKRHPSILLAPYIDCHLDNLIFNISAVQDYASIITQSAARKILSGASVPRTEHAQLARTRTPHPKWMNEWDYSRQNELHCSTWLDATNRCNS</sequence>
<evidence type="ECO:0000313" key="1">
    <source>
        <dbReference type="EMBL" id="VDK85851.1"/>
    </source>
</evidence>